<organism evidence="8 9">
    <name type="scientific">Glycine soja</name>
    <name type="common">Wild soybean</name>
    <dbReference type="NCBI Taxonomy" id="3848"/>
    <lineage>
        <taxon>Eukaryota</taxon>
        <taxon>Viridiplantae</taxon>
        <taxon>Streptophyta</taxon>
        <taxon>Embryophyta</taxon>
        <taxon>Tracheophyta</taxon>
        <taxon>Spermatophyta</taxon>
        <taxon>Magnoliopsida</taxon>
        <taxon>eudicotyledons</taxon>
        <taxon>Gunneridae</taxon>
        <taxon>Pentapetalae</taxon>
        <taxon>rosids</taxon>
        <taxon>fabids</taxon>
        <taxon>Fabales</taxon>
        <taxon>Fabaceae</taxon>
        <taxon>Papilionoideae</taxon>
        <taxon>50 kb inversion clade</taxon>
        <taxon>NPAAA clade</taxon>
        <taxon>indigoferoid/millettioid clade</taxon>
        <taxon>Phaseoleae</taxon>
        <taxon>Glycine</taxon>
        <taxon>Glycine subgen. Soja</taxon>
    </lineage>
</organism>
<dbReference type="InterPro" id="IPR056900">
    <property type="entry name" value="COB_C"/>
</dbReference>
<feature type="domain" description="COBRA C-terminal" evidence="7">
    <location>
        <begin position="2"/>
        <end position="66"/>
    </location>
</feature>
<dbReference type="PANTHER" id="PTHR31673">
    <property type="entry name" value="PROTEIN COBRA"/>
    <property type="match status" value="1"/>
</dbReference>
<evidence type="ECO:0000256" key="4">
    <source>
        <dbReference type="ARBA" id="ARBA00022729"/>
    </source>
</evidence>
<dbReference type="AlphaFoldDB" id="A0A445LRF5"/>
<dbReference type="GO" id="GO:0098552">
    <property type="term" value="C:side of membrane"/>
    <property type="evidence" value="ECO:0007669"/>
    <property type="project" value="UniProtKB-KW"/>
</dbReference>
<comment type="caution">
    <text evidence="8">The sequence shown here is derived from an EMBL/GenBank/DDBJ whole genome shotgun (WGS) entry which is preliminary data.</text>
</comment>
<comment type="similarity">
    <text evidence="2">Belongs to the COBRA family.</text>
</comment>
<name>A0A445LRF5_GLYSO</name>
<keyword evidence="9" id="KW-1185">Reference proteome</keyword>
<evidence type="ECO:0000256" key="3">
    <source>
        <dbReference type="ARBA" id="ARBA00022622"/>
    </source>
</evidence>
<evidence type="ECO:0000256" key="2">
    <source>
        <dbReference type="ARBA" id="ARBA00005507"/>
    </source>
</evidence>
<keyword evidence="4" id="KW-0732">Signal</keyword>
<evidence type="ECO:0000256" key="5">
    <source>
        <dbReference type="ARBA" id="ARBA00023180"/>
    </source>
</evidence>
<dbReference type="Pfam" id="PF25079">
    <property type="entry name" value="COB_C"/>
    <property type="match status" value="1"/>
</dbReference>
<evidence type="ECO:0000313" key="8">
    <source>
        <dbReference type="EMBL" id="RZC25784.1"/>
    </source>
</evidence>
<accession>A0A445LRF5</accession>
<gene>
    <name evidence="8" type="ORF">D0Y65_004476</name>
</gene>
<evidence type="ECO:0000256" key="1">
    <source>
        <dbReference type="ARBA" id="ARBA00004609"/>
    </source>
</evidence>
<dbReference type="Proteomes" id="UP000289340">
    <property type="component" value="Chromosome 2"/>
</dbReference>
<dbReference type="EMBL" id="QZWG01000002">
    <property type="protein sequence ID" value="RZC25784.1"/>
    <property type="molecule type" value="Genomic_DNA"/>
</dbReference>
<reference evidence="8 9" key="1">
    <citation type="submission" date="2018-09" db="EMBL/GenBank/DDBJ databases">
        <title>A high-quality reference genome of wild soybean provides a powerful tool to mine soybean genomes.</title>
        <authorList>
            <person name="Xie M."/>
            <person name="Chung C.Y.L."/>
            <person name="Li M.-W."/>
            <person name="Wong F.-L."/>
            <person name="Chan T.-F."/>
            <person name="Lam H.-M."/>
        </authorList>
    </citation>
    <scope>NUCLEOTIDE SEQUENCE [LARGE SCALE GENOMIC DNA]</scope>
    <source>
        <strain evidence="9">cv. W05</strain>
        <tissue evidence="8">Hypocotyl of etiolated seedlings</tissue>
    </source>
</reference>
<keyword evidence="6" id="KW-0449">Lipoprotein</keyword>
<evidence type="ECO:0000313" key="9">
    <source>
        <dbReference type="Proteomes" id="UP000289340"/>
    </source>
</evidence>
<protein>
    <submittedName>
        <fullName evidence="8">COBRA-like protein 4</fullName>
    </submittedName>
</protein>
<comment type="subcellular location">
    <subcellularLocation>
        <location evidence="1">Cell membrane</location>
        <topology evidence="1">Lipid-anchor</topology>
        <topology evidence="1">GPI-anchor</topology>
    </subcellularLocation>
</comment>
<evidence type="ECO:0000259" key="7">
    <source>
        <dbReference type="Pfam" id="PF25079"/>
    </source>
</evidence>
<keyword evidence="3" id="KW-0336">GPI-anchor</keyword>
<keyword evidence="5" id="KW-0325">Glycoprotein</keyword>
<dbReference type="PANTHER" id="PTHR31673:SF69">
    <property type="entry name" value="COBRA-LIKE PROTEIN"/>
    <property type="match status" value="1"/>
</dbReference>
<evidence type="ECO:0000256" key="6">
    <source>
        <dbReference type="ARBA" id="ARBA00023288"/>
    </source>
</evidence>
<keyword evidence="3" id="KW-0472">Membrane</keyword>
<sequence length="100" mass="11477">MNHSLWSLAVQHPNPNNPTQVFSFNYKPLLPYGSINDIGMFYGMKYFNDLLMEVGPTGNVQSELLMLGYGTWLCLFSIEGYDRNDGSRKRMSFQKIDTLT</sequence>
<dbReference type="GO" id="GO:0005886">
    <property type="term" value="C:plasma membrane"/>
    <property type="evidence" value="ECO:0007669"/>
    <property type="project" value="UniProtKB-SubCell"/>
</dbReference>
<proteinExistence type="inferred from homology"/>
<dbReference type="InterPro" id="IPR006918">
    <property type="entry name" value="COBRA_pln"/>
</dbReference>
<dbReference type="GO" id="GO:0010215">
    <property type="term" value="P:cellulose microfibril organization"/>
    <property type="evidence" value="ECO:0007669"/>
    <property type="project" value="InterPro"/>
</dbReference>
<dbReference type="GO" id="GO:0052324">
    <property type="term" value="P:plant-type cell wall cellulose biosynthetic process"/>
    <property type="evidence" value="ECO:0007669"/>
    <property type="project" value="TreeGrafter"/>
</dbReference>